<evidence type="ECO:0000313" key="3">
    <source>
        <dbReference type="EMBL" id="TFJ93050.1"/>
    </source>
</evidence>
<comment type="caution">
    <text evidence="3">The sequence shown here is derived from an EMBL/GenBank/DDBJ whole genome shotgun (WGS) entry which is preliminary data.</text>
</comment>
<keyword evidence="4" id="KW-1185">Reference proteome</keyword>
<dbReference type="PANTHER" id="PTHR22916:SF3">
    <property type="entry name" value="UDP-GLCNAC:BETAGAL BETA-1,3-N-ACETYLGLUCOSAMINYLTRANSFERASE-LIKE PROTEIN 1"/>
    <property type="match status" value="1"/>
</dbReference>
<feature type="domain" description="Glycosyltransferase 2-like" evidence="2">
    <location>
        <begin position="8"/>
        <end position="161"/>
    </location>
</feature>
<gene>
    <name evidence="3" type="ORF">E4U82_08870</name>
</gene>
<sequence length="250" mass="29500">MKSDSLVSIIMPLYNCEDFVKESIDTVIAQTYQNWELIIVDDGSTDNSVNIVNDIKQKEQRVKLIRFDNNEGPARARNKGIKDSNGRYLAFLDSDDYWDRNKLKQQINFMKKRNAAFTFTSFKRIYSSEKTRLFQVPEKVTYYSILMRNIICNSSVMIDTNFIDKISYPDIRKRQDYGLWLEILKNKTKYGYGLNSVLTYRNVREVSVSSNKIELIKYNWSLYREVQRLPLLFSGSLIVKDIFIKLLRIK</sequence>
<name>A0A4Y9ADM5_9BACI</name>
<dbReference type="GO" id="GO:0016758">
    <property type="term" value="F:hexosyltransferase activity"/>
    <property type="evidence" value="ECO:0007669"/>
    <property type="project" value="UniProtKB-ARBA"/>
</dbReference>
<evidence type="ECO:0000313" key="4">
    <source>
        <dbReference type="Proteomes" id="UP000298484"/>
    </source>
</evidence>
<dbReference type="InterPro" id="IPR001173">
    <property type="entry name" value="Glyco_trans_2-like"/>
</dbReference>
<accession>A0A4Y9ADM5</accession>
<dbReference type="Pfam" id="PF00535">
    <property type="entry name" value="Glycos_transf_2"/>
    <property type="match status" value="1"/>
</dbReference>
<evidence type="ECO:0000256" key="1">
    <source>
        <dbReference type="ARBA" id="ARBA00006739"/>
    </source>
</evidence>
<dbReference type="SUPFAM" id="SSF53448">
    <property type="entry name" value="Nucleotide-diphospho-sugar transferases"/>
    <property type="match status" value="1"/>
</dbReference>
<dbReference type="AlphaFoldDB" id="A0A4Y9ADM5"/>
<reference evidence="3 4" key="1">
    <citation type="submission" date="2019-03" db="EMBL/GenBank/DDBJ databases">
        <title>Genome sequence of Lentibacillus salicampi ATCC BAA-719.</title>
        <authorList>
            <person name="Maclea K.S."/>
            <person name="Simoes Junior M."/>
        </authorList>
    </citation>
    <scope>NUCLEOTIDE SEQUENCE [LARGE SCALE GENOMIC DNA]</scope>
    <source>
        <strain evidence="3 4">ATCC BAA-719</strain>
    </source>
</reference>
<dbReference type="EMBL" id="SRHY01000011">
    <property type="protein sequence ID" value="TFJ93050.1"/>
    <property type="molecule type" value="Genomic_DNA"/>
</dbReference>
<organism evidence="3 4">
    <name type="scientific">Lentibacillus salicampi</name>
    <dbReference type="NCBI Taxonomy" id="175306"/>
    <lineage>
        <taxon>Bacteria</taxon>
        <taxon>Bacillati</taxon>
        <taxon>Bacillota</taxon>
        <taxon>Bacilli</taxon>
        <taxon>Bacillales</taxon>
        <taxon>Bacillaceae</taxon>
        <taxon>Lentibacillus</taxon>
    </lineage>
</organism>
<protein>
    <submittedName>
        <fullName evidence="3">Glycosyltransferase family 2 protein</fullName>
    </submittedName>
</protein>
<dbReference type="Proteomes" id="UP000298484">
    <property type="component" value="Unassembled WGS sequence"/>
</dbReference>
<dbReference type="Gene3D" id="3.90.550.10">
    <property type="entry name" value="Spore Coat Polysaccharide Biosynthesis Protein SpsA, Chain A"/>
    <property type="match status" value="1"/>
</dbReference>
<dbReference type="OrthoDB" id="9785185at2"/>
<dbReference type="InterPro" id="IPR029044">
    <property type="entry name" value="Nucleotide-diphossugar_trans"/>
</dbReference>
<dbReference type="PANTHER" id="PTHR22916">
    <property type="entry name" value="GLYCOSYLTRANSFERASE"/>
    <property type="match status" value="1"/>
</dbReference>
<keyword evidence="3" id="KW-0808">Transferase</keyword>
<dbReference type="CDD" id="cd00761">
    <property type="entry name" value="Glyco_tranf_GTA_type"/>
    <property type="match status" value="1"/>
</dbReference>
<evidence type="ECO:0000259" key="2">
    <source>
        <dbReference type="Pfam" id="PF00535"/>
    </source>
</evidence>
<dbReference type="RefSeq" id="WP_135109844.1">
    <property type="nucleotide sequence ID" value="NZ_SRHY01000011.1"/>
</dbReference>
<comment type="similarity">
    <text evidence="1">Belongs to the glycosyltransferase 2 family.</text>
</comment>
<proteinExistence type="inferred from homology"/>